<dbReference type="AlphaFoldDB" id="A0A494WBF0"/>
<reference evidence="2 3" key="1">
    <citation type="submission" date="2018-05" db="EMBL/GenBank/DDBJ databases">
        <title>Complete Genome Sequence of the Nonylphenol-Degrading Bacterium Sphingobium amiense DSM 16289T.</title>
        <authorList>
            <person name="Ootsuka M."/>
            <person name="Nishizawa T."/>
            <person name="Ohta H."/>
        </authorList>
    </citation>
    <scope>NUCLEOTIDE SEQUENCE [LARGE SCALE GENOMIC DNA]</scope>
    <source>
        <strain evidence="2 3">DSM 16289</strain>
    </source>
</reference>
<dbReference type="PANTHER" id="PTHR42993:SF1">
    <property type="entry name" value="MAOC-LIKE DEHYDRATASE DOMAIN-CONTAINING PROTEIN"/>
    <property type="match status" value="1"/>
</dbReference>
<proteinExistence type="predicted"/>
<sequence length="150" mass="17017">MSDMLARLQADRGVTHHSDWLTVDQAMIDRFADATMDWQHIHVDPERARETRFGGTIAHGFLVLSLLSYLEEKTTAARLPDMKVGVNYGFDRVRFVSPVRAGSRIRSVSTLRSVKEKNPGHFEQTQDICVEVEGQEKPAVVATWVTQFFV</sequence>
<dbReference type="Proteomes" id="UP000279959">
    <property type="component" value="Chromosome"/>
</dbReference>
<dbReference type="CDD" id="cd03450">
    <property type="entry name" value="NodN"/>
    <property type="match status" value="1"/>
</dbReference>
<organism evidence="2 3">
    <name type="scientific">Sphingobium amiense</name>
    <dbReference type="NCBI Taxonomy" id="135719"/>
    <lineage>
        <taxon>Bacteria</taxon>
        <taxon>Pseudomonadati</taxon>
        <taxon>Pseudomonadota</taxon>
        <taxon>Alphaproteobacteria</taxon>
        <taxon>Sphingomonadales</taxon>
        <taxon>Sphingomonadaceae</taxon>
        <taxon>Sphingobium</taxon>
    </lineage>
</organism>
<dbReference type="InterPro" id="IPR002539">
    <property type="entry name" value="MaoC-like_dom"/>
</dbReference>
<protein>
    <submittedName>
        <fullName evidence="2">MaoC family dehydratase</fullName>
    </submittedName>
</protein>
<evidence type="ECO:0000313" key="3">
    <source>
        <dbReference type="Proteomes" id="UP000279959"/>
    </source>
</evidence>
<dbReference type="Gene3D" id="3.10.129.10">
    <property type="entry name" value="Hotdog Thioesterase"/>
    <property type="match status" value="1"/>
</dbReference>
<gene>
    <name evidence="2" type="ORF">SAMIE_1015910</name>
</gene>
<name>A0A494WBF0_9SPHN</name>
<dbReference type="Pfam" id="PF01575">
    <property type="entry name" value="MaoC_dehydratas"/>
    <property type="match status" value="1"/>
</dbReference>
<dbReference type="SUPFAM" id="SSF54637">
    <property type="entry name" value="Thioesterase/thiol ester dehydrase-isomerase"/>
    <property type="match status" value="1"/>
</dbReference>
<dbReference type="RefSeq" id="WP_066700176.1">
    <property type="nucleotide sequence ID" value="NZ_AP018664.1"/>
</dbReference>
<dbReference type="InterPro" id="IPR039375">
    <property type="entry name" value="NodN-like"/>
</dbReference>
<dbReference type="PANTHER" id="PTHR42993">
    <property type="entry name" value="MAOC-LIKE DEHYDRATASE DOMAIN-CONTAINING PROTEIN"/>
    <property type="match status" value="1"/>
</dbReference>
<dbReference type="InterPro" id="IPR029069">
    <property type="entry name" value="HotDog_dom_sf"/>
</dbReference>
<evidence type="ECO:0000313" key="2">
    <source>
        <dbReference type="EMBL" id="BBD98090.1"/>
    </source>
</evidence>
<dbReference type="EMBL" id="AP018664">
    <property type="protein sequence ID" value="BBD98090.1"/>
    <property type="molecule type" value="Genomic_DNA"/>
</dbReference>
<keyword evidence="3" id="KW-1185">Reference proteome</keyword>
<feature type="domain" description="MaoC-like" evidence="1">
    <location>
        <begin position="17"/>
        <end position="118"/>
    </location>
</feature>
<dbReference type="KEGG" id="sami:SAMIE_1015910"/>
<evidence type="ECO:0000259" key="1">
    <source>
        <dbReference type="Pfam" id="PF01575"/>
    </source>
</evidence>
<accession>A0A494WBF0</accession>